<name>A0A2N3L8P8_9PROT</name>
<protein>
    <submittedName>
        <fullName evidence="1">Uncharacterized protein</fullName>
    </submittedName>
</protein>
<gene>
    <name evidence="1" type="ORF">COO92_09820</name>
</gene>
<reference evidence="1 2" key="1">
    <citation type="submission" date="2017-09" db="EMBL/GenBank/DDBJ databases">
        <title>Biodiversity and function of Thalassospira species in the particle-attached aromatic-hydrocarbon-degrading consortia from the surface seawater of the China South Sea.</title>
        <authorList>
            <person name="Dong C."/>
            <person name="Lai Q."/>
            <person name="Shao Z."/>
        </authorList>
    </citation>
    <scope>NUCLEOTIDE SEQUENCE [LARGE SCALE GENOMIC DNA]</scope>
    <source>
        <strain evidence="1 2">139Z-12</strain>
    </source>
</reference>
<comment type="caution">
    <text evidence="1">The sequence shown here is derived from an EMBL/GenBank/DDBJ whole genome shotgun (WGS) entry which is preliminary data.</text>
</comment>
<dbReference type="Proteomes" id="UP000233332">
    <property type="component" value="Unassembled WGS sequence"/>
</dbReference>
<evidence type="ECO:0000313" key="1">
    <source>
        <dbReference type="EMBL" id="PKR59116.1"/>
    </source>
</evidence>
<sequence length="71" mass="7593">MECTTNDQMAAWLVSGGAASAKTIIAMDDQGVELQAAMLTRSPQTCYSIGRDDNGLSAAAYTHSIECRTHR</sequence>
<organism evidence="1 2">
    <name type="scientific">Thalassospira lohafexi</name>
    <dbReference type="NCBI Taxonomy" id="744227"/>
    <lineage>
        <taxon>Bacteria</taxon>
        <taxon>Pseudomonadati</taxon>
        <taxon>Pseudomonadota</taxon>
        <taxon>Alphaproteobacteria</taxon>
        <taxon>Rhodospirillales</taxon>
        <taxon>Thalassospiraceae</taxon>
        <taxon>Thalassospira</taxon>
    </lineage>
</organism>
<dbReference type="EMBL" id="NXGX01000003">
    <property type="protein sequence ID" value="PKR59116.1"/>
    <property type="molecule type" value="Genomic_DNA"/>
</dbReference>
<evidence type="ECO:0000313" key="2">
    <source>
        <dbReference type="Proteomes" id="UP000233332"/>
    </source>
</evidence>
<dbReference type="AlphaFoldDB" id="A0A2N3L8P8"/>
<keyword evidence="2" id="KW-1185">Reference proteome</keyword>
<accession>A0A2N3L8P8</accession>
<proteinExistence type="predicted"/>